<evidence type="ECO:0000256" key="3">
    <source>
        <dbReference type="ARBA" id="ARBA00022692"/>
    </source>
</evidence>
<keyword evidence="6" id="KW-0175">Coiled coil</keyword>
<keyword evidence="3" id="KW-0812">Transmembrane</keyword>
<keyword evidence="2" id="KW-0813">Transport</keyword>
<reference evidence="7" key="1">
    <citation type="journal article" date="2015" name="Nature">
        <title>Complex archaea that bridge the gap between prokaryotes and eukaryotes.</title>
        <authorList>
            <person name="Spang A."/>
            <person name="Saw J.H."/>
            <person name="Jorgensen S.L."/>
            <person name="Zaremba-Niedzwiedzka K."/>
            <person name="Martijn J."/>
            <person name="Lind A.E."/>
            <person name="van Eijk R."/>
            <person name="Schleper C."/>
            <person name="Guy L."/>
            <person name="Ettema T.J."/>
        </authorList>
    </citation>
    <scope>NUCLEOTIDE SEQUENCE</scope>
</reference>
<dbReference type="NCBIfam" id="TIGR04057">
    <property type="entry name" value="SusC_RagA_signa"/>
    <property type="match status" value="1"/>
</dbReference>
<dbReference type="InterPro" id="IPR023996">
    <property type="entry name" value="TonB-dep_OMP_SusC/RagA"/>
</dbReference>
<keyword evidence="5" id="KW-0998">Cell outer membrane</keyword>
<dbReference type="InterPro" id="IPR036942">
    <property type="entry name" value="Beta-barrel_TonB_sf"/>
</dbReference>
<accession>A0A0F9WJL1</accession>
<evidence type="ECO:0000256" key="2">
    <source>
        <dbReference type="ARBA" id="ARBA00022448"/>
    </source>
</evidence>
<dbReference type="EMBL" id="LAZR01000259">
    <property type="protein sequence ID" value="KKN78653.1"/>
    <property type="molecule type" value="Genomic_DNA"/>
</dbReference>
<evidence type="ECO:0000313" key="7">
    <source>
        <dbReference type="EMBL" id="KKN78653.1"/>
    </source>
</evidence>
<sequence>VFVHVEKSDGTDEIIRKEIEFVPDSGSHDEMIRFSRFFNISQVIDSEDNRLTNDNNIMSSERLEKIEEKLEILNKDENKTKKIEIKLDLELINEYLDMIKNSQLSSTNIVPMLNKIHNVFAQILIKVDFTENELDVINKYVESVDKYILSKNNDLIIRPILGTVRMLVLKPRFSELVSNLNYHNFKKLYESGYNNSDIILILYKCGYFNSISTEIYKAIDKKDIDSIAIMSDGVHSFYETIMTETSKCNTPISSIEVLKDASATAIYGSRGSGGVVLVTTKKGRTGKISVEVNTAYSVQSTANRLDLLNADEFARYQQIINPAYEQGTANTDWQDVIYKTGSTANHQFSFSGGSENINFYASANYFKQEGIVTNSDFEKTTFLSNIDAQVTDKLKLGMNLFGSRDTKNGVLTQSTGETANGGGDDVISLAFRFAPDRGIYDEDGNFTQNSVGDGVENPWAVANELVNETKVDRYRTNLYANYDILDNLAFKTTFGYSTLNETVGSFKPQTFELSTGFASLANRRTTNLLSENYLTYNAEIGKGNLTLLGGYSYQKTNTIRFSALTQELLSDDFLFYNLAAGEVQTRRVTSSFSESEIQSQFGRLNYEYDDKYLLTATVRRDGASNFAENEKYAIFPSGAIGWKVSNEDFLKNSETISNLKLRASYGVTGNQAISPYQSLAELAVTPATAIETAPSVSVAQEANPDLKWESSYQTNIGVDLGLLSNKISLSLDYYNIDTKDLLLETATSPAYSGAVDLEVFSNVGEINNKGFEVTLSTRNISKENFSWTTDFNIATNKNEVIALNNGDIIDSAAPGYFSGKDTYILREGEAIGLFWGLDYQGVYQGGDLPAGTALKGGFSEAGDPLFRDVDDSGEIDTGDQTIMGDPNPDFTFGFTNNFRYKNLDLNIFFQGSQGGEILNLTNVQLFNGDSNTISEAFNAWSPTNTNSNIPSNKIRDREISSRFVEDGSYIRLKNIALGYTFPIDIVEKLGMDNLRISVSAQNLLTFTNYSGLDPEVSYFGSGGGSTGSGNVVQGHDFGNYPTVRSVNFALNLKF</sequence>
<dbReference type="NCBIfam" id="TIGR04056">
    <property type="entry name" value="OMP_RagA_SusC"/>
    <property type="match status" value="1"/>
</dbReference>
<evidence type="ECO:0000256" key="5">
    <source>
        <dbReference type="ARBA" id="ARBA00023237"/>
    </source>
</evidence>
<evidence type="ECO:0000256" key="1">
    <source>
        <dbReference type="ARBA" id="ARBA00004571"/>
    </source>
</evidence>
<organism evidence="7">
    <name type="scientific">marine sediment metagenome</name>
    <dbReference type="NCBI Taxonomy" id="412755"/>
    <lineage>
        <taxon>unclassified sequences</taxon>
        <taxon>metagenomes</taxon>
        <taxon>ecological metagenomes</taxon>
    </lineage>
</organism>
<name>A0A0F9WJL1_9ZZZZ</name>
<feature type="coiled-coil region" evidence="6">
    <location>
        <begin position="56"/>
        <end position="83"/>
    </location>
</feature>
<dbReference type="GO" id="GO:0009279">
    <property type="term" value="C:cell outer membrane"/>
    <property type="evidence" value="ECO:0007669"/>
    <property type="project" value="UniProtKB-SubCell"/>
</dbReference>
<evidence type="ECO:0000256" key="6">
    <source>
        <dbReference type="SAM" id="Coils"/>
    </source>
</evidence>
<dbReference type="PROSITE" id="PS52016">
    <property type="entry name" value="TONB_DEPENDENT_REC_3"/>
    <property type="match status" value="1"/>
</dbReference>
<keyword evidence="4" id="KW-0472">Membrane</keyword>
<dbReference type="Gene3D" id="2.40.170.20">
    <property type="entry name" value="TonB-dependent receptor, beta-barrel domain"/>
    <property type="match status" value="1"/>
</dbReference>
<gene>
    <name evidence="7" type="ORF">LCGC14_0348510</name>
</gene>
<dbReference type="InterPro" id="IPR037066">
    <property type="entry name" value="Plug_dom_sf"/>
</dbReference>
<comment type="subcellular location">
    <subcellularLocation>
        <location evidence="1">Cell outer membrane</location>
        <topology evidence="1">Multi-pass membrane protein</topology>
    </subcellularLocation>
</comment>
<dbReference type="Gene3D" id="2.170.130.10">
    <property type="entry name" value="TonB-dependent receptor, plug domain"/>
    <property type="match status" value="1"/>
</dbReference>
<dbReference type="InterPro" id="IPR039426">
    <property type="entry name" value="TonB-dep_rcpt-like"/>
</dbReference>
<evidence type="ECO:0000256" key="4">
    <source>
        <dbReference type="ARBA" id="ARBA00023136"/>
    </source>
</evidence>
<comment type="caution">
    <text evidence="7">The sequence shown here is derived from an EMBL/GenBank/DDBJ whole genome shotgun (WGS) entry which is preliminary data.</text>
</comment>
<dbReference type="AlphaFoldDB" id="A0A0F9WJL1"/>
<dbReference type="InterPro" id="IPR023997">
    <property type="entry name" value="TonB-dep_OMP_SusC/RagA_CS"/>
</dbReference>
<dbReference type="SUPFAM" id="SSF56935">
    <property type="entry name" value="Porins"/>
    <property type="match status" value="1"/>
</dbReference>
<proteinExistence type="predicted"/>
<protein>
    <submittedName>
        <fullName evidence="7">Uncharacterized protein</fullName>
    </submittedName>
</protein>
<feature type="non-terminal residue" evidence="7">
    <location>
        <position position="1"/>
    </location>
</feature>